<dbReference type="Proteomes" id="UP000618931">
    <property type="component" value="Unassembled WGS sequence"/>
</dbReference>
<dbReference type="RefSeq" id="WP_196292758.1">
    <property type="nucleotide sequence ID" value="NZ_JADQDM010000003.1"/>
</dbReference>
<keyword evidence="2" id="KW-1185">Reference proteome</keyword>
<sequence length="78" mass="8722">MTLEFVAGDVFYTLSNQEYQLFKVLAADSNLGAYHVRAYAHSRPCPPWPTSPNCRFKSATRPLAPKVSTSQCGWRTSP</sequence>
<evidence type="ECO:0000313" key="2">
    <source>
        <dbReference type="Proteomes" id="UP000618931"/>
    </source>
</evidence>
<reference evidence="1 2" key="1">
    <citation type="submission" date="2020-11" db="EMBL/GenBank/DDBJ databases">
        <authorList>
            <person name="Kim M.K."/>
        </authorList>
    </citation>
    <scope>NUCLEOTIDE SEQUENCE [LARGE SCALE GENOMIC DNA]</scope>
    <source>
        <strain evidence="1 2">BT662</strain>
    </source>
</reference>
<accession>A0ABS0I2Y5</accession>
<protein>
    <submittedName>
        <fullName evidence="1">Uncharacterized protein</fullName>
    </submittedName>
</protein>
<organism evidence="1 2">
    <name type="scientific">Hymenobacter ruricola</name>
    <dbReference type="NCBI Taxonomy" id="2791023"/>
    <lineage>
        <taxon>Bacteria</taxon>
        <taxon>Pseudomonadati</taxon>
        <taxon>Bacteroidota</taxon>
        <taxon>Cytophagia</taxon>
        <taxon>Cytophagales</taxon>
        <taxon>Hymenobacteraceae</taxon>
        <taxon>Hymenobacter</taxon>
    </lineage>
</organism>
<proteinExistence type="predicted"/>
<comment type="caution">
    <text evidence="1">The sequence shown here is derived from an EMBL/GenBank/DDBJ whole genome shotgun (WGS) entry which is preliminary data.</text>
</comment>
<dbReference type="EMBL" id="JADQDM010000003">
    <property type="protein sequence ID" value="MBF9221310.1"/>
    <property type="molecule type" value="Genomic_DNA"/>
</dbReference>
<evidence type="ECO:0000313" key="1">
    <source>
        <dbReference type="EMBL" id="MBF9221310.1"/>
    </source>
</evidence>
<gene>
    <name evidence="1" type="ORF">I2H31_09350</name>
</gene>
<name>A0ABS0I2Y5_9BACT</name>